<dbReference type="InterPro" id="IPR002725">
    <property type="entry name" value="YgjP-like_metallopeptidase"/>
</dbReference>
<dbReference type="STRING" id="225345.CLCHR_19130"/>
<gene>
    <name evidence="2" type="ORF">CLCHR_19130</name>
</gene>
<comment type="caution">
    <text evidence="2">The sequence shown here is derived from an EMBL/GenBank/DDBJ whole genome shotgun (WGS) entry which is preliminary data.</text>
</comment>
<protein>
    <recommendedName>
        <fullName evidence="1">YgjP-like metallopeptidase domain-containing protein</fullName>
    </recommendedName>
</protein>
<proteinExistence type="predicted"/>
<name>A0A1V4IS26_9CLOT</name>
<dbReference type="InterPro" id="IPR053136">
    <property type="entry name" value="UTP_pyrophosphatase-like"/>
</dbReference>
<feature type="domain" description="YgjP-like metallopeptidase" evidence="1">
    <location>
        <begin position="22"/>
        <end position="112"/>
    </location>
</feature>
<dbReference type="Gene3D" id="3.30.2010.10">
    <property type="entry name" value="Metalloproteases ('zincins'), catalytic domain"/>
    <property type="match status" value="1"/>
</dbReference>
<evidence type="ECO:0000313" key="3">
    <source>
        <dbReference type="Proteomes" id="UP000191056"/>
    </source>
</evidence>
<dbReference type="RefSeq" id="WP_079439475.1">
    <property type="nucleotide sequence ID" value="NZ_MZGT01000022.1"/>
</dbReference>
<sequence>MKLKFKYGNKEIEFSLVRKKRKTICIKLEDSGEVIVSAPLRTSKEYILLVVKNKALWILEKQKEIQQRTSRKVKRDFATGSTFMYLGEEYPCKIISNEKNKKITIDLVVEQSYEELILNNEYTNINNIEMLGNKLEKTIYSNKIFIINTNTMDNEKIKMALEKWYRAETLKIVQKRIDFYAVNFKDRVTEIRVKEQKRRWASCTGKNAILFNWRCSMARADVLDYIVIHEMCHMDHRNHSKYFWNRVSEIMPDYKEKHEWLRKNGINLYI</sequence>
<dbReference type="PANTHER" id="PTHR30399:SF1">
    <property type="entry name" value="UTP PYROPHOSPHATASE"/>
    <property type="match status" value="1"/>
</dbReference>
<dbReference type="EMBL" id="MZGT01000022">
    <property type="protein sequence ID" value="OPJ62620.1"/>
    <property type="molecule type" value="Genomic_DNA"/>
</dbReference>
<dbReference type="CDD" id="cd07344">
    <property type="entry name" value="M48_yhfN_like"/>
    <property type="match status" value="1"/>
</dbReference>
<accession>A0A1V4IS26</accession>
<dbReference type="Pfam" id="PF01863">
    <property type="entry name" value="YgjP-like"/>
    <property type="match status" value="2"/>
</dbReference>
<dbReference type="PANTHER" id="PTHR30399">
    <property type="entry name" value="UNCHARACTERIZED PROTEIN YGJP"/>
    <property type="match status" value="1"/>
</dbReference>
<dbReference type="Proteomes" id="UP000191056">
    <property type="component" value="Unassembled WGS sequence"/>
</dbReference>
<evidence type="ECO:0000259" key="1">
    <source>
        <dbReference type="Pfam" id="PF01863"/>
    </source>
</evidence>
<feature type="domain" description="YgjP-like metallopeptidase" evidence="1">
    <location>
        <begin position="134"/>
        <end position="263"/>
    </location>
</feature>
<evidence type="ECO:0000313" key="2">
    <source>
        <dbReference type="EMBL" id="OPJ62620.1"/>
    </source>
</evidence>
<organism evidence="2 3">
    <name type="scientific">Clostridium chromiireducens</name>
    <dbReference type="NCBI Taxonomy" id="225345"/>
    <lineage>
        <taxon>Bacteria</taxon>
        <taxon>Bacillati</taxon>
        <taxon>Bacillota</taxon>
        <taxon>Clostridia</taxon>
        <taxon>Eubacteriales</taxon>
        <taxon>Clostridiaceae</taxon>
        <taxon>Clostridium</taxon>
    </lineage>
</organism>
<keyword evidence="3" id="KW-1185">Reference proteome</keyword>
<dbReference type="OrthoDB" id="9811177at2"/>
<reference evidence="2 3" key="1">
    <citation type="submission" date="2017-03" db="EMBL/GenBank/DDBJ databases">
        <title>Genome sequence of Clostridium chromiireducens DSM 23318.</title>
        <authorList>
            <person name="Poehlein A."/>
            <person name="Daniel R."/>
        </authorList>
    </citation>
    <scope>NUCLEOTIDE SEQUENCE [LARGE SCALE GENOMIC DNA]</scope>
    <source>
        <strain evidence="2 3">DSM 23318</strain>
    </source>
</reference>
<dbReference type="AlphaFoldDB" id="A0A1V4IS26"/>